<dbReference type="Gene3D" id="1.10.300.10">
    <property type="entry name" value="Adenylosuccinate Synthetase, subunit A, domain 2"/>
    <property type="match status" value="1"/>
</dbReference>
<dbReference type="InterPro" id="IPR018220">
    <property type="entry name" value="Adenylosuccin_syn_GTP-bd"/>
</dbReference>
<feature type="binding site" evidence="8">
    <location>
        <begin position="13"/>
        <end position="19"/>
    </location>
    <ligand>
        <name>GTP</name>
        <dbReference type="ChEBI" id="CHEBI:37565"/>
    </ligand>
</feature>
<dbReference type="Proteomes" id="UP000282930">
    <property type="component" value="Chromosome"/>
</dbReference>
<comment type="similarity">
    <text evidence="8 10">Belongs to the adenylosuccinate synthetase family.</text>
</comment>
<dbReference type="PROSITE" id="PS00513">
    <property type="entry name" value="ADENYLOSUCCIN_SYN_2"/>
    <property type="match status" value="1"/>
</dbReference>
<feature type="binding site" evidence="8">
    <location>
        <begin position="41"/>
        <end position="43"/>
    </location>
    <ligand>
        <name>GTP</name>
        <dbReference type="ChEBI" id="CHEBI:37565"/>
    </ligand>
</feature>
<dbReference type="RefSeq" id="WP_127352856.1">
    <property type="nucleotide sequence ID" value="NZ_CP034791.1"/>
</dbReference>
<dbReference type="GO" id="GO:0005525">
    <property type="term" value="F:GTP binding"/>
    <property type="evidence" value="ECO:0007669"/>
    <property type="project" value="UniProtKB-UniRule"/>
</dbReference>
<dbReference type="InterPro" id="IPR033128">
    <property type="entry name" value="Adenylosuccin_syn_Lys_AS"/>
</dbReference>
<gene>
    <name evidence="8" type="primary">purA</name>
    <name evidence="11" type="ORF">ELD05_13660</name>
</gene>
<keyword evidence="4 8" id="KW-0547">Nucleotide-binding</keyword>
<dbReference type="HAMAP" id="MF_00011">
    <property type="entry name" value="Adenylosucc_synth"/>
    <property type="match status" value="1"/>
</dbReference>
<dbReference type="AlphaFoldDB" id="A0A3T0D8S5"/>
<feature type="binding site" evidence="8">
    <location>
        <position position="14"/>
    </location>
    <ligand>
        <name>Mg(2+)</name>
        <dbReference type="ChEBI" id="CHEBI:18420"/>
    </ligand>
</feature>
<feature type="binding site" description="in other chain" evidence="8">
    <location>
        <begin position="14"/>
        <end position="17"/>
    </location>
    <ligand>
        <name>IMP</name>
        <dbReference type="ChEBI" id="CHEBI:58053"/>
        <note>ligand shared between dimeric partners</note>
    </ligand>
</feature>
<sequence length="427" mass="47863">MSQIRAIVGTQWGDEGKGKIVDFLAKEADVVVRAQGGSNAGHTVEAFGKIFKLHLIPSGILYKDKINIIGNGVVIDPESLIEEIGSLQKEGISTENLRISDRAHLVMPYHKILDEEQEKQRGEESLGTTKRGIGPAYTDKTERTNLRVCDMLDEDEFVHKLRIVYERKNRILTEVYHKTPMKFGELLEQFMKYGEILKPYITDTIKLLNDAIKEGKKILLEGAQATMLDLDYGTYPYVTSSHPTVGGFCIGAGIAPKHIQEVIGVVKSYTTRVGKGPFPTELLDRVGDTIRERGKEYGTTTGRPRRCGWLDLVVVRYAVLINGIDKIALTKLDTLSNLPKVKVCVGYRYAGKILDLFPASLKVAMECEPIYEEFEGWSEDEIKKAKEYDQLPKSAKKYIEFIEKETGAKVFLIGTGASREDIIIKEN</sequence>
<dbReference type="GO" id="GO:0046040">
    <property type="term" value="P:IMP metabolic process"/>
    <property type="evidence" value="ECO:0007669"/>
    <property type="project" value="TreeGrafter"/>
</dbReference>
<evidence type="ECO:0000256" key="10">
    <source>
        <dbReference type="RuleBase" id="RU000520"/>
    </source>
</evidence>
<feature type="binding site" description="in other chain" evidence="8">
    <location>
        <position position="129"/>
    </location>
    <ligand>
        <name>IMP</name>
        <dbReference type="ChEBI" id="CHEBI:58053"/>
        <note>ligand shared between dimeric partners</note>
    </ligand>
</feature>
<dbReference type="GO" id="GO:0000287">
    <property type="term" value="F:magnesium ion binding"/>
    <property type="evidence" value="ECO:0007669"/>
    <property type="project" value="UniProtKB-UniRule"/>
</dbReference>
<dbReference type="InterPro" id="IPR042109">
    <property type="entry name" value="Adenylosuccinate_synth_dom1"/>
</dbReference>
<evidence type="ECO:0000313" key="12">
    <source>
        <dbReference type="Proteomes" id="UP000282930"/>
    </source>
</evidence>
<comment type="cofactor">
    <cofactor evidence="8">
        <name>Mg(2+)</name>
        <dbReference type="ChEBI" id="CHEBI:18420"/>
    </cofactor>
    <text evidence="8">Binds 1 Mg(2+) ion per subunit.</text>
</comment>
<keyword evidence="8" id="KW-0963">Cytoplasm</keyword>
<name>A0A3T0D8S5_9FIRM</name>
<evidence type="ECO:0000256" key="5">
    <source>
        <dbReference type="ARBA" id="ARBA00022755"/>
    </source>
</evidence>
<feature type="binding site" evidence="8">
    <location>
        <position position="305"/>
    </location>
    <ligand>
        <name>GTP</name>
        <dbReference type="ChEBI" id="CHEBI:37565"/>
    </ligand>
</feature>
<comment type="function">
    <text evidence="8">Plays an important role in the de novo pathway of purine nucleotide biosynthesis. Catalyzes the first committed step in the biosynthesis of AMP from IMP.</text>
</comment>
<dbReference type="EC" id="6.3.4.4" evidence="8 10"/>
<feature type="binding site" evidence="8">
    <location>
        <begin position="331"/>
        <end position="333"/>
    </location>
    <ligand>
        <name>GTP</name>
        <dbReference type="ChEBI" id="CHEBI:37565"/>
    </ligand>
</feature>
<dbReference type="PANTHER" id="PTHR11846">
    <property type="entry name" value="ADENYLOSUCCINATE SYNTHETASE"/>
    <property type="match status" value="1"/>
</dbReference>
<evidence type="ECO:0000256" key="1">
    <source>
        <dbReference type="ARBA" id="ARBA00011738"/>
    </source>
</evidence>
<feature type="binding site" evidence="8">
    <location>
        <begin position="299"/>
        <end position="305"/>
    </location>
    <ligand>
        <name>substrate</name>
    </ligand>
</feature>
<dbReference type="Pfam" id="PF00709">
    <property type="entry name" value="Adenylsucc_synt"/>
    <property type="match status" value="1"/>
</dbReference>
<dbReference type="KEGG" id="ccha:ELD05_13660"/>
<evidence type="ECO:0000256" key="4">
    <source>
        <dbReference type="ARBA" id="ARBA00022741"/>
    </source>
</evidence>
<proteinExistence type="inferred from homology"/>
<dbReference type="InterPro" id="IPR042110">
    <property type="entry name" value="Adenylosuccinate_synth_dom2"/>
</dbReference>
<comment type="catalytic activity">
    <reaction evidence="8 10">
        <text>IMP + L-aspartate + GTP = N(6)-(1,2-dicarboxyethyl)-AMP + GDP + phosphate + 2 H(+)</text>
        <dbReference type="Rhea" id="RHEA:15753"/>
        <dbReference type="ChEBI" id="CHEBI:15378"/>
        <dbReference type="ChEBI" id="CHEBI:29991"/>
        <dbReference type="ChEBI" id="CHEBI:37565"/>
        <dbReference type="ChEBI" id="CHEBI:43474"/>
        <dbReference type="ChEBI" id="CHEBI:57567"/>
        <dbReference type="ChEBI" id="CHEBI:58053"/>
        <dbReference type="ChEBI" id="CHEBI:58189"/>
        <dbReference type="EC" id="6.3.4.4"/>
    </reaction>
</comment>
<evidence type="ECO:0000256" key="7">
    <source>
        <dbReference type="ARBA" id="ARBA00023134"/>
    </source>
</evidence>
<dbReference type="Gene3D" id="3.90.170.10">
    <property type="entry name" value="Adenylosuccinate Synthetase, subunit A, domain 3"/>
    <property type="match status" value="1"/>
</dbReference>
<comment type="subcellular location">
    <subcellularLocation>
        <location evidence="8">Cytoplasm</location>
    </subcellularLocation>
</comment>
<feature type="binding site" evidence="8">
    <location>
        <position position="143"/>
    </location>
    <ligand>
        <name>IMP</name>
        <dbReference type="ChEBI" id="CHEBI:58053"/>
        <note>ligand shared between dimeric partners</note>
    </ligand>
</feature>
<dbReference type="InterPro" id="IPR027417">
    <property type="entry name" value="P-loop_NTPase"/>
</dbReference>
<comment type="subunit">
    <text evidence="1 8">Homodimer.</text>
</comment>
<dbReference type="NCBIfam" id="TIGR00184">
    <property type="entry name" value="purA"/>
    <property type="match status" value="1"/>
</dbReference>
<feature type="binding site" description="in other chain" evidence="8">
    <location>
        <position position="303"/>
    </location>
    <ligand>
        <name>IMP</name>
        <dbReference type="ChEBI" id="CHEBI:58053"/>
        <note>ligand shared between dimeric partners</note>
    </ligand>
</feature>
<keyword evidence="3 8" id="KW-0479">Metal-binding</keyword>
<feature type="active site" description="Proton acceptor" evidence="8">
    <location>
        <position position="14"/>
    </location>
</feature>
<dbReference type="PROSITE" id="PS01266">
    <property type="entry name" value="ADENYLOSUCCIN_SYN_1"/>
    <property type="match status" value="1"/>
</dbReference>
<organism evidence="11 12">
    <name type="scientific">Caldicellulosiruptor changbaiensis</name>
    <dbReference type="NCBI Taxonomy" id="1222016"/>
    <lineage>
        <taxon>Bacteria</taxon>
        <taxon>Bacillati</taxon>
        <taxon>Bacillota</taxon>
        <taxon>Bacillota incertae sedis</taxon>
        <taxon>Caldicellulosiruptorales</taxon>
        <taxon>Caldicellulosiruptoraceae</taxon>
        <taxon>Caldicellulosiruptor</taxon>
    </lineage>
</organism>
<feature type="binding site" description="in other chain" evidence="8">
    <location>
        <begin position="39"/>
        <end position="42"/>
    </location>
    <ligand>
        <name>IMP</name>
        <dbReference type="ChEBI" id="CHEBI:58053"/>
        <note>ligand shared between dimeric partners</note>
    </ligand>
</feature>
<dbReference type="UniPathway" id="UPA00075">
    <property type="reaction ID" value="UER00335"/>
</dbReference>
<dbReference type="SUPFAM" id="SSF52540">
    <property type="entry name" value="P-loop containing nucleoside triphosphate hydrolases"/>
    <property type="match status" value="1"/>
</dbReference>
<dbReference type="EMBL" id="CP034791">
    <property type="protein sequence ID" value="AZT91550.1"/>
    <property type="molecule type" value="Genomic_DNA"/>
</dbReference>
<accession>A0A3T0D8S5</accession>
<keyword evidence="2 8" id="KW-0436">Ligase</keyword>
<dbReference type="FunFam" id="1.10.300.10:FF:000001">
    <property type="entry name" value="Adenylosuccinate synthetase"/>
    <property type="match status" value="1"/>
</dbReference>
<keyword evidence="7 8" id="KW-0342">GTP-binding</keyword>
<feature type="binding site" evidence="8">
    <location>
        <begin position="414"/>
        <end position="416"/>
    </location>
    <ligand>
        <name>GTP</name>
        <dbReference type="ChEBI" id="CHEBI:37565"/>
    </ligand>
</feature>
<evidence type="ECO:0000256" key="3">
    <source>
        <dbReference type="ARBA" id="ARBA00022723"/>
    </source>
</evidence>
<reference evidence="11 12" key="1">
    <citation type="submission" date="2018-12" db="EMBL/GenBank/DDBJ databases">
        <title>Genome sequence from the cellulolytic species, Caldicellulosiruptor changbaiensis.</title>
        <authorList>
            <person name="Blumer-Schuette S.E."/>
            <person name="Mendoza C."/>
        </authorList>
    </citation>
    <scope>NUCLEOTIDE SEQUENCE [LARGE SCALE GENOMIC DNA]</scope>
    <source>
        <strain evidence="11 12">CBS-Z</strain>
    </source>
</reference>
<dbReference type="Gene3D" id="3.40.440.10">
    <property type="entry name" value="Adenylosuccinate Synthetase, subunit A, domain 1"/>
    <property type="match status" value="1"/>
</dbReference>
<evidence type="ECO:0000256" key="8">
    <source>
        <dbReference type="HAMAP-Rule" id="MF_00011"/>
    </source>
</evidence>
<feature type="active site" evidence="9">
    <location>
        <position position="140"/>
    </location>
</feature>
<keyword evidence="12" id="KW-1185">Reference proteome</keyword>
<dbReference type="FunFam" id="3.90.170.10:FF:000001">
    <property type="entry name" value="Adenylosuccinate synthetase"/>
    <property type="match status" value="1"/>
</dbReference>
<keyword evidence="6 8" id="KW-0460">Magnesium</keyword>
<dbReference type="CDD" id="cd03108">
    <property type="entry name" value="AdSS"/>
    <property type="match status" value="1"/>
</dbReference>
<feature type="binding site" description="in other chain" evidence="8">
    <location>
        <position position="239"/>
    </location>
    <ligand>
        <name>IMP</name>
        <dbReference type="ChEBI" id="CHEBI:58053"/>
        <note>ligand shared between dimeric partners</note>
    </ligand>
</feature>
<dbReference type="SMART" id="SM00788">
    <property type="entry name" value="Adenylsucc_synt"/>
    <property type="match status" value="1"/>
</dbReference>
<feature type="binding site" description="in other chain" evidence="8">
    <location>
        <position position="224"/>
    </location>
    <ligand>
        <name>IMP</name>
        <dbReference type="ChEBI" id="CHEBI:58053"/>
        <note>ligand shared between dimeric partners</note>
    </ligand>
</feature>
<dbReference type="InterPro" id="IPR001114">
    <property type="entry name" value="Adenylosuccinate_synthetase"/>
</dbReference>
<dbReference type="GO" id="GO:0005737">
    <property type="term" value="C:cytoplasm"/>
    <property type="evidence" value="ECO:0007669"/>
    <property type="project" value="UniProtKB-SubCell"/>
</dbReference>
<evidence type="ECO:0000256" key="2">
    <source>
        <dbReference type="ARBA" id="ARBA00022598"/>
    </source>
</evidence>
<dbReference type="InterPro" id="IPR042111">
    <property type="entry name" value="Adenylosuccinate_synth_dom3"/>
</dbReference>
<dbReference type="PANTHER" id="PTHR11846:SF0">
    <property type="entry name" value="ADENYLOSUCCINATE SYNTHETASE"/>
    <property type="match status" value="1"/>
</dbReference>
<protein>
    <recommendedName>
        <fullName evidence="8 10">Adenylosuccinate synthetase</fullName>
        <shortName evidence="8">AMPSase</shortName>
        <shortName evidence="8">AdSS</shortName>
        <ecNumber evidence="8 10">6.3.4.4</ecNumber>
    </recommendedName>
    <alternativeName>
        <fullName evidence="8">IMP--aspartate ligase</fullName>
    </alternativeName>
</protein>
<feature type="binding site" evidence="8">
    <location>
        <position position="41"/>
    </location>
    <ligand>
        <name>Mg(2+)</name>
        <dbReference type="ChEBI" id="CHEBI:18420"/>
    </ligand>
</feature>
<feature type="active site" description="Proton donor" evidence="8">
    <location>
        <position position="42"/>
    </location>
</feature>
<keyword evidence="5 8" id="KW-0658">Purine biosynthesis</keyword>
<dbReference type="GO" id="GO:0044208">
    <property type="term" value="P:'de novo' AMP biosynthetic process"/>
    <property type="evidence" value="ECO:0007669"/>
    <property type="project" value="UniProtKB-UniRule"/>
</dbReference>
<evidence type="ECO:0000313" key="11">
    <source>
        <dbReference type="EMBL" id="AZT91550.1"/>
    </source>
</evidence>
<evidence type="ECO:0000256" key="6">
    <source>
        <dbReference type="ARBA" id="ARBA00022842"/>
    </source>
</evidence>
<dbReference type="GO" id="GO:0004019">
    <property type="term" value="F:adenylosuccinate synthase activity"/>
    <property type="evidence" value="ECO:0007669"/>
    <property type="project" value="UniProtKB-UniRule"/>
</dbReference>
<evidence type="ECO:0000256" key="9">
    <source>
        <dbReference type="PROSITE-ProRule" id="PRU10134"/>
    </source>
</evidence>
<dbReference type="NCBIfam" id="NF002223">
    <property type="entry name" value="PRK01117.1"/>
    <property type="match status" value="1"/>
</dbReference>
<comment type="pathway">
    <text evidence="8 10">Purine metabolism; AMP biosynthesis via de novo pathway; AMP from IMP: step 1/2.</text>
</comment>